<keyword evidence="1" id="KW-0812">Transmembrane</keyword>
<dbReference type="Proteomes" id="UP000242414">
    <property type="component" value="Unassembled WGS sequence"/>
</dbReference>
<dbReference type="VEuPathDB" id="FungiDB:BCV72DRAFT_107537"/>
<gene>
    <name evidence="2" type="ORF">BCV72DRAFT_107537</name>
</gene>
<organism evidence="2">
    <name type="scientific">Rhizopus microsporus var. microsporus</name>
    <dbReference type="NCBI Taxonomy" id="86635"/>
    <lineage>
        <taxon>Eukaryota</taxon>
        <taxon>Fungi</taxon>
        <taxon>Fungi incertae sedis</taxon>
        <taxon>Mucoromycota</taxon>
        <taxon>Mucoromycotina</taxon>
        <taxon>Mucoromycetes</taxon>
        <taxon>Mucorales</taxon>
        <taxon>Mucorineae</taxon>
        <taxon>Rhizopodaceae</taxon>
        <taxon>Rhizopus</taxon>
    </lineage>
</organism>
<dbReference type="EMBL" id="KV921903">
    <property type="protein sequence ID" value="ORE07463.1"/>
    <property type="molecule type" value="Genomic_DNA"/>
</dbReference>
<proteinExistence type="predicted"/>
<protein>
    <submittedName>
        <fullName evidence="2">Uncharacterized protein</fullName>
    </submittedName>
</protein>
<dbReference type="OrthoDB" id="2283084at2759"/>
<keyword evidence="1" id="KW-1133">Transmembrane helix</keyword>
<accession>A0A1X0R5Z0</accession>
<evidence type="ECO:0000313" key="2">
    <source>
        <dbReference type="EMBL" id="ORE07463.1"/>
    </source>
</evidence>
<feature type="transmembrane region" description="Helical" evidence="1">
    <location>
        <begin position="104"/>
        <end position="127"/>
    </location>
</feature>
<sequence length="194" mass="22084">MYNITSFDLHLLTFDTTPNVKRTIKSWFNLTQPNLAVRVTDNWFPSSLPSGSTNKTWAFFAFLLDHDSSIDPTHISVDQAFVEFKVVQSAPQPVTINYKPLEPWIVALIVVSCVLVALAMGIAVWWWKKRMEKKAVLSRPDAMLIADKFREVMSTSDLAQRNEKNAQDLLQRQLQAEEGTSIIEIRQSSSTINK</sequence>
<evidence type="ECO:0000256" key="1">
    <source>
        <dbReference type="SAM" id="Phobius"/>
    </source>
</evidence>
<keyword evidence="1" id="KW-0472">Membrane</keyword>
<name>A0A1X0R5Z0_RHIZD</name>
<dbReference type="AlphaFoldDB" id="A0A1X0R5Z0"/>
<reference evidence="2" key="1">
    <citation type="journal article" date="2016" name="Proc. Natl. Acad. Sci. U.S.A.">
        <title>Lipid metabolic changes in an early divergent fungus govern the establishment of a mutualistic symbiosis with endobacteria.</title>
        <authorList>
            <person name="Lastovetsky O.A."/>
            <person name="Gaspar M.L."/>
            <person name="Mondo S.J."/>
            <person name="LaButti K.M."/>
            <person name="Sandor L."/>
            <person name="Grigoriev I.V."/>
            <person name="Henry S.A."/>
            <person name="Pawlowska T.E."/>
        </authorList>
    </citation>
    <scope>NUCLEOTIDE SEQUENCE [LARGE SCALE GENOMIC DNA]</scope>
    <source>
        <strain evidence="2">ATCC 52814</strain>
    </source>
</reference>